<feature type="transmembrane region" description="Helical" evidence="1">
    <location>
        <begin position="30"/>
        <end position="54"/>
    </location>
</feature>
<evidence type="ECO:0000313" key="3">
    <source>
        <dbReference type="Proteomes" id="UP000501452"/>
    </source>
</evidence>
<evidence type="ECO:0000313" key="2">
    <source>
        <dbReference type="EMBL" id="QIN82234.1"/>
    </source>
</evidence>
<dbReference type="AlphaFoldDB" id="A0A6G8Q6X0"/>
<keyword evidence="1" id="KW-0812">Transmembrane</keyword>
<reference evidence="2 3" key="1">
    <citation type="submission" date="2019-10" db="EMBL/GenBank/DDBJ databases">
        <title>Rubrobacter sp nov SCSIO 52090 isolated from a deep-sea sediment in the South China Sea.</title>
        <authorList>
            <person name="Chen R.W."/>
        </authorList>
    </citation>
    <scope>NUCLEOTIDE SEQUENCE [LARGE SCALE GENOMIC DNA]</scope>
    <source>
        <strain evidence="2 3">SCSIO 52909</strain>
    </source>
</reference>
<keyword evidence="3" id="KW-1185">Reference proteome</keyword>
<name>A0A6G8Q6X0_9ACTN</name>
<dbReference type="EMBL" id="CP045119">
    <property type="protein sequence ID" value="QIN82234.1"/>
    <property type="molecule type" value="Genomic_DNA"/>
</dbReference>
<gene>
    <name evidence="2" type="ORF">GBA63_05910</name>
</gene>
<organism evidence="2 3">
    <name type="scientific">Rubrobacter tropicus</name>
    <dbReference type="NCBI Taxonomy" id="2653851"/>
    <lineage>
        <taxon>Bacteria</taxon>
        <taxon>Bacillati</taxon>
        <taxon>Actinomycetota</taxon>
        <taxon>Rubrobacteria</taxon>
        <taxon>Rubrobacterales</taxon>
        <taxon>Rubrobacteraceae</taxon>
        <taxon>Rubrobacter</taxon>
    </lineage>
</organism>
<feature type="transmembrane region" description="Helical" evidence="1">
    <location>
        <begin position="7"/>
        <end position="24"/>
    </location>
</feature>
<proteinExistence type="predicted"/>
<keyword evidence="1" id="KW-0472">Membrane</keyword>
<accession>A0A6G8Q6X0</accession>
<protein>
    <submittedName>
        <fullName evidence="2">Uncharacterized protein</fullName>
    </submittedName>
</protein>
<keyword evidence="1" id="KW-1133">Transmembrane helix</keyword>
<evidence type="ECO:0000256" key="1">
    <source>
        <dbReference type="SAM" id="Phobius"/>
    </source>
</evidence>
<dbReference type="RefSeq" id="WP_166174382.1">
    <property type="nucleotide sequence ID" value="NZ_CP045119.1"/>
</dbReference>
<dbReference type="KEGG" id="rub:GBA63_05910"/>
<dbReference type="Proteomes" id="UP000501452">
    <property type="component" value="Chromosome"/>
</dbReference>
<sequence>MRRSPIGYALLGGLAGIFVFNLLFPKVLDSGFLFGALVALLFVGGLVGIVVSAARMFRR</sequence>